<evidence type="ECO:0000256" key="1">
    <source>
        <dbReference type="ARBA" id="ARBA00004308"/>
    </source>
</evidence>
<dbReference type="InterPro" id="IPR001392">
    <property type="entry name" value="Clathrin_mu"/>
</dbReference>
<dbReference type="Gene3D" id="3.30.450.60">
    <property type="match status" value="1"/>
</dbReference>
<dbReference type="SUPFAM" id="SSF64356">
    <property type="entry name" value="SNARE-like"/>
    <property type="match status" value="1"/>
</dbReference>
<keyword evidence="9" id="KW-1185">Reference proteome</keyword>
<proteinExistence type="inferred from homology"/>
<dbReference type="InterPro" id="IPR011012">
    <property type="entry name" value="Longin-like_dom_sf"/>
</dbReference>
<feature type="compositionally biased region" description="Polar residues" evidence="6">
    <location>
        <begin position="450"/>
        <end position="459"/>
    </location>
</feature>
<dbReference type="PIRSF" id="PIRSF005992">
    <property type="entry name" value="Clathrin_mu"/>
    <property type="match status" value="1"/>
</dbReference>
<evidence type="ECO:0000256" key="2">
    <source>
        <dbReference type="ARBA" id="ARBA00022448"/>
    </source>
</evidence>
<dbReference type="PANTHER" id="PTHR10529">
    <property type="entry name" value="AP COMPLEX SUBUNIT MU"/>
    <property type="match status" value="1"/>
</dbReference>
<organism evidence="8 9">
    <name type="scientific">Lithohypha guttulata</name>
    <dbReference type="NCBI Taxonomy" id="1690604"/>
    <lineage>
        <taxon>Eukaryota</taxon>
        <taxon>Fungi</taxon>
        <taxon>Dikarya</taxon>
        <taxon>Ascomycota</taxon>
        <taxon>Pezizomycotina</taxon>
        <taxon>Eurotiomycetes</taxon>
        <taxon>Chaetothyriomycetidae</taxon>
        <taxon>Chaetothyriales</taxon>
        <taxon>Trichomeriaceae</taxon>
        <taxon>Lithohypha</taxon>
    </lineage>
</organism>
<dbReference type="PROSITE" id="PS51072">
    <property type="entry name" value="MHD"/>
    <property type="match status" value="1"/>
</dbReference>
<keyword evidence="3 5" id="KW-0653">Protein transport</keyword>
<name>A0ABR0KKI3_9EURO</name>
<dbReference type="InterPro" id="IPR036168">
    <property type="entry name" value="AP2_Mu_C_sf"/>
</dbReference>
<comment type="caution">
    <text evidence="8">The sequence shown here is derived from an EMBL/GenBank/DDBJ whole genome shotgun (WGS) entry which is preliminary data.</text>
</comment>
<dbReference type="SUPFAM" id="SSF49447">
    <property type="entry name" value="Second domain of Mu2 adaptin subunit (ap50) of ap2 adaptor"/>
    <property type="match status" value="1"/>
</dbReference>
<protein>
    <recommendedName>
        <fullName evidence="7">MHD domain-containing protein</fullName>
    </recommendedName>
</protein>
<evidence type="ECO:0000256" key="6">
    <source>
        <dbReference type="SAM" id="MobiDB-lite"/>
    </source>
</evidence>
<dbReference type="Pfam" id="PF00928">
    <property type="entry name" value="Adap_comp_sub"/>
    <property type="match status" value="1"/>
</dbReference>
<dbReference type="InterPro" id="IPR028565">
    <property type="entry name" value="MHD"/>
</dbReference>
<evidence type="ECO:0000256" key="3">
    <source>
        <dbReference type="ARBA" id="ARBA00022927"/>
    </source>
</evidence>
<sequence>MTASIEALYIFDDQRQNVLEHIYTGRPPRPVELRSSFFSHPTPQSSVLYLADLNPPTTAYSIWHANLLLVATCSADTQTLAILEFLRKVVDIFEDFLGSPLLSNKIEENYEVVAQLLAEVCDGGIICNTEPNALRETVEVSSTLGRLFDQVGIPRFVTGSPPSQQFLTPYSSRAVIGASPSLSSLRPTPTLSNQPSIPWRKANVKHTSNELYVDILESLSVIHAPSGRPISARATGSILFTAKISGVPEIVLSLSAPGGTSIAKHSGISRTMALPSFHPCVRLNRWKEKPGELSFVPPDGKFMLAGYEVDLLPYSLHHGTLPSRGSEGKLFLPATVDLRAGLGSSGMDFEAKLTLNTNYPGISRPDLAAGRPAGLASSRTNSAHHSPFTFPGVGQQSGTTGTPTLEAVSVIIPFPSEVRNVMDFRPSRGDAAFNLATKIVEWKVPTSTKDGSVSGTATLKGTIAGPLDHDADQPADPTMEEYYPSSPTHDTDAGAPTPAGGKKRSKKHLLPRTISTTFTVKGWLPSGIKVDALTIDTRKSKGLGDGVKPYKGVKYLCVSRRGVERRVALS</sequence>
<evidence type="ECO:0000313" key="9">
    <source>
        <dbReference type="Proteomes" id="UP001345013"/>
    </source>
</evidence>
<gene>
    <name evidence="8" type="ORF">LTR24_001498</name>
</gene>
<comment type="similarity">
    <text evidence="5">Belongs to the adaptor complexes medium subunit family.</text>
</comment>
<reference evidence="8 9" key="1">
    <citation type="submission" date="2023-08" db="EMBL/GenBank/DDBJ databases">
        <title>Black Yeasts Isolated from many extreme environments.</title>
        <authorList>
            <person name="Coleine C."/>
            <person name="Stajich J.E."/>
            <person name="Selbmann L."/>
        </authorList>
    </citation>
    <scope>NUCLEOTIDE SEQUENCE [LARGE SCALE GENOMIC DNA]</scope>
    <source>
        <strain evidence="8 9">CCFEE 5885</strain>
    </source>
</reference>
<dbReference type="Gene3D" id="2.60.40.1170">
    <property type="entry name" value="Mu homology domain, subdomain B"/>
    <property type="match status" value="2"/>
</dbReference>
<feature type="region of interest" description="Disordered" evidence="6">
    <location>
        <begin position="450"/>
        <end position="508"/>
    </location>
</feature>
<keyword evidence="2 5" id="KW-0813">Transport</keyword>
<dbReference type="InterPro" id="IPR050431">
    <property type="entry name" value="Adaptor_comp_med_subunit"/>
</dbReference>
<evidence type="ECO:0000313" key="8">
    <source>
        <dbReference type="EMBL" id="KAK5099097.1"/>
    </source>
</evidence>
<feature type="domain" description="MHD" evidence="7">
    <location>
        <begin position="208"/>
        <end position="566"/>
    </location>
</feature>
<keyword evidence="4" id="KW-0472">Membrane</keyword>
<evidence type="ECO:0000256" key="5">
    <source>
        <dbReference type="PIRNR" id="PIRNR005992"/>
    </source>
</evidence>
<dbReference type="EMBL" id="JAVRRG010000011">
    <property type="protein sequence ID" value="KAK5099097.1"/>
    <property type="molecule type" value="Genomic_DNA"/>
</dbReference>
<dbReference type="CDD" id="cd14837">
    <property type="entry name" value="AP3_Mu_N"/>
    <property type="match status" value="1"/>
</dbReference>
<accession>A0ABR0KKI3</accession>
<evidence type="ECO:0000259" key="7">
    <source>
        <dbReference type="PROSITE" id="PS51072"/>
    </source>
</evidence>
<comment type="subcellular location">
    <subcellularLocation>
        <location evidence="1">Endomembrane system</location>
    </subcellularLocation>
</comment>
<dbReference type="Proteomes" id="UP001345013">
    <property type="component" value="Unassembled WGS sequence"/>
</dbReference>
<evidence type="ECO:0000256" key="4">
    <source>
        <dbReference type="ARBA" id="ARBA00023136"/>
    </source>
</evidence>